<evidence type="ECO:0000259" key="1">
    <source>
        <dbReference type="Pfam" id="PF06985"/>
    </source>
</evidence>
<feature type="domain" description="Heterokaryon incompatibility" evidence="1">
    <location>
        <begin position="251"/>
        <end position="397"/>
    </location>
</feature>
<dbReference type="InterPro" id="IPR010730">
    <property type="entry name" value="HET"/>
</dbReference>
<dbReference type="Proteomes" id="UP000235672">
    <property type="component" value="Unassembled WGS sequence"/>
</dbReference>
<keyword evidence="3" id="KW-1185">Reference proteome</keyword>
<dbReference type="Pfam" id="PF06985">
    <property type="entry name" value="HET"/>
    <property type="match status" value="1"/>
</dbReference>
<name>A0A2J6Q9D5_9HELO</name>
<accession>A0A2J6Q9D5</accession>
<protein>
    <submittedName>
        <fullName evidence="2">HET-domain-containing protein</fullName>
    </submittedName>
</protein>
<dbReference type="AlphaFoldDB" id="A0A2J6Q9D5"/>
<dbReference type="InterPro" id="IPR052895">
    <property type="entry name" value="HetReg/Transcr_Mod"/>
</dbReference>
<dbReference type="PANTHER" id="PTHR24148">
    <property type="entry name" value="ANKYRIN REPEAT DOMAIN-CONTAINING PROTEIN 39 HOMOLOG-RELATED"/>
    <property type="match status" value="1"/>
</dbReference>
<reference evidence="2 3" key="1">
    <citation type="submission" date="2016-05" db="EMBL/GenBank/DDBJ databases">
        <title>A degradative enzymes factory behind the ericoid mycorrhizal symbiosis.</title>
        <authorList>
            <consortium name="DOE Joint Genome Institute"/>
            <person name="Martino E."/>
            <person name="Morin E."/>
            <person name="Grelet G."/>
            <person name="Kuo A."/>
            <person name="Kohler A."/>
            <person name="Daghino S."/>
            <person name="Barry K."/>
            <person name="Choi C."/>
            <person name="Cichocki N."/>
            <person name="Clum A."/>
            <person name="Copeland A."/>
            <person name="Hainaut M."/>
            <person name="Haridas S."/>
            <person name="Labutti K."/>
            <person name="Lindquist E."/>
            <person name="Lipzen A."/>
            <person name="Khouja H.-R."/>
            <person name="Murat C."/>
            <person name="Ohm R."/>
            <person name="Olson A."/>
            <person name="Spatafora J."/>
            <person name="Veneault-Fourrey C."/>
            <person name="Henrissat B."/>
            <person name="Grigoriev I."/>
            <person name="Martin F."/>
            <person name="Perotto S."/>
        </authorList>
    </citation>
    <scope>NUCLEOTIDE SEQUENCE [LARGE SCALE GENOMIC DNA]</scope>
    <source>
        <strain evidence="2 3">UAMH 7357</strain>
    </source>
</reference>
<dbReference type="STRING" id="1745343.A0A2J6Q9D5"/>
<gene>
    <name evidence="2" type="ORF">NA56DRAFT_76865</name>
</gene>
<evidence type="ECO:0000313" key="3">
    <source>
        <dbReference type="Proteomes" id="UP000235672"/>
    </source>
</evidence>
<dbReference type="EMBL" id="KZ613476">
    <property type="protein sequence ID" value="PMD22855.1"/>
    <property type="molecule type" value="Genomic_DNA"/>
</dbReference>
<sequence>MLPTRQSSKIGSPSPKSYTKITLKPNSWSEERELDLETLASGDVHRARAELLQAINHLGLSETDLKELSTESRYKAFERALLRPSKLPLQDVVLLLCCCGEYVDPIRALFYEHGKTYGLLQFVLATSSDPALLEQVGQLPKNDQVILAKRLGRDKPKDLSEFIEENTYATAPKPGDIALRSSVKGLEAAGTPRNDAQEGDSLEDQSPGIKKFEYFEVNQDDFRLLLLERDSKTPEIHCHLIPASRGERFRYEALSYTWGDPSAELRSIWMNGYPFRVTSNLYSALQKLRKSFPYGGQYRFLWIDSLCIDQSNDQDRNHQVSNMGKIYQQAALVLVWLGEQSQDSDQAIDFIEKVHELSNPGVSELYTRTKIEHYVEWKAMNSLFRREYWQRTWIIQEIQLAKDVLFHCGDRVFTWAAAGAFYDFLHGESGFFPSISVMESPAVQLLESTLYYRKRNMNLRQLLYRHEQSKCRESRDKIYGLLALASDCKNSEILPDYKKEISEVYRDALKREISTTGEATAAGIDLVYYSYFLQNILSVSLSDKLPFMHRSNDDPVVVVGYSCGTLMDLVRVWYLDDLGTVPVVCAISDSQFHASKGQRLPEVRDPAASSVMVDQKEARVMALPYGRVVYVPDVAQVGDVLCMFSKHDSTLIIREEDDGSYKLVGNAFVLTTKKKRRERLIPQLRNFKYCIPNYDIWPPPTSNPNERFLIRMSAITLQWMTRV</sequence>
<proteinExistence type="predicted"/>
<dbReference type="OrthoDB" id="3517081at2759"/>
<organism evidence="2 3">
    <name type="scientific">Hyaloscypha hepaticicola</name>
    <dbReference type="NCBI Taxonomy" id="2082293"/>
    <lineage>
        <taxon>Eukaryota</taxon>
        <taxon>Fungi</taxon>
        <taxon>Dikarya</taxon>
        <taxon>Ascomycota</taxon>
        <taxon>Pezizomycotina</taxon>
        <taxon>Leotiomycetes</taxon>
        <taxon>Helotiales</taxon>
        <taxon>Hyaloscyphaceae</taxon>
        <taxon>Hyaloscypha</taxon>
    </lineage>
</organism>
<evidence type="ECO:0000313" key="2">
    <source>
        <dbReference type="EMBL" id="PMD22855.1"/>
    </source>
</evidence>
<dbReference type="PANTHER" id="PTHR24148:SF73">
    <property type="entry name" value="HET DOMAIN PROTEIN (AFU_ORTHOLOGUE AFUA_8G01020)"/>
    <property type="match status" value="1"/>
</dbReference>